<dbReference type="RefSeq" id="WP_207290606.1">
    <property type="nucleotide sequence ID" value="NZ_CP071462.1"/>
</dbReference>
<keyword evidence="1" id="KW-1133">Transmembrane helix</keyword>
<dbReference type="GeneID" id="63187240"/>
<dbReference type="EMBL" id="CP071462">
    <property type="protein sequence ID" value="QSX00890.1"/>
    <property type="molecule type" value="Genomic_DNA"/>
</dbReference>
<proteinExistence type="predicted"/>
<dbReference type="AlphaFoldDB" id="A0A8A2VFS0"/>
<dbReference type="KEGG" id="hakz:J0X25_08005"/>
<organism evidence="2 3">
    <name type="scientific">Haloterrigena alkaliphila</name>
    <dbReference type="NCBI Taxonomy" id="2816475"/>
    <lineage>
        <taxon>Archaea</taxon>
        <taxon>Methanobacteriati</taxon>
        <taxon>Methanobacteriota</taxon>
        <taxon>Stenosarchaea group</taxon>
        <taxon>Halobacteria</taxon>
        <taxon>Halobacteriales</taxon>
        <taxon>Natrialbaceae</taxon>
        <taxon>Haloterrigena</taxon>
    </lineage>
</organism>
<sequence length="229" mass="26584">MGLRSIGDSDRESTLQRPTLKITYVFVVVIILVELVWPDRIRVSWPLVALIGILVVIPYLPLVKRISYGDLEAELESTLRNVEESVNEQNFSTENSDIRRRSRNMREYLYGKADNDLEFALSRLRSELTRVVKTLADERDFDRADHPSSFEDSLEFLRDHEDNIVDQGLYLDILDVYHITTETAFGHDISKENAQRIIRVGIRVLEHLYDASNKSINPDPDMPPFYEEE</sequence>
<protein>
    <submittedName>
        <fullName evidence="2">Uncharacterized protein</fullName>
    </submittedName>
</protein>
<gene>
    <name evidence="2" type="ORF">J0X25_08005</name>
</gene>
<feature type="transmembrane region" description="Helical" evidence="1">
    <location>
        <begin position="20"/>
        <end position="37"/>
    </location>
</feature>
<evidence type="ECO:0000313" key="3">
    <source>
        <dbReference type="Proteomes" id="UP000663203"/>
    </source>
</evidence>
<dbReference type="Proteomes" id="UP000663203">
    <property type="component" value="Chromosome"/>
</dbReference>
<name>A0A8A2VFS0_9EURY</name>
<keyword evidence="1" id="KW-0472">Membrane</keyword>
<reference evidence="2 3" key="1">
    <citation type="submission" date="2021-03" db="EMBL/GenBank/DDBJ databases">
        <title>Haloterrigena longa sp. nov. and Haloterrigena limicola sp. nov., extremely halophilic archaea isolated from a salt lake.</title>
        <authorList>
            <person name="Henglin C."/>
        </authorList>
    </citation>
    <scope>NUCLEOTIDE SEQUENCE [LARGE SCALE GENOMIC DNA]</scope>
    <source>
        <strain evidence="2 3">KZCA68</strain>
    </source>
</reference>
<keyword evidence="1" id="KW-0812">Transmembrane</keyword>
<feature type="transmembrane region" description="Helical" evidence="1">
    <location>
        <begin position="43"/>
        <end position="62"/>
    </location>
</feature>
<keyword evidence="3" id="KW-1185">Reference proteome</keyword>
<evidence type="ECO:0000256" key="1">
    <source>
        <dbReference type="SAM" id="Phobius"/>
    </source>
</evidence>
<accession>A0A8A2VFS0</accession>
<evidence type="ECO:0000313" key="2">
    <source>
        <dbReference type="EMBL" id="QSX00890.1"/>
    </source>
</evidence>